<name>A0A9E4NNP3_9GAMM</name>
<organism evidence="1 2">
    <name type="scientific">Candidatus Thiodiazotropha taylori</name>
    <dbReference type="NCBI Taxonomy" id="2792791"/>
    <lineage>
        <taxon>Bacteria</taxon>
        <taxon>Pseudomonadati</taxon>
        <taxon>Pseudomonadota</taxon>
        <taxon>Gammaproteobacteria</taxon>
        <taxon>Chromatiales</taxon>
        <taxon>Sedimenticolaceae</taxon>
        <taxon>Candidatus Thiodiazotropha</taxon>
    </lineage>
</organism>
<evidence type="ECO:0000313" key="1">
    <source>
        <dbReference type="EMBL" id="MCG7980129.1"/>
    </source>
</evidence>
<protein>
    <submittedName>
        <fullName evidence="1">Uncharacterized protein</fullName>
    </submittedName>
</protein>
<gene>
    <name evidence="1" type="ORF">JAY77_18525</name>
</gene>
<dbReference type="Proteomes" id="UP000886674">
    <property type="component" value="Unassembled WGS sequence"/>
</dbReference>
<accession>A0A9E4NNP3</accession>
<sequence length="323" mass="37341">MNGEFKGTRFYPKAQAYMVVNAKFDDLDKVPVDVRGVPAILRGSKIYFTENYFTLMDINSGSTIVVSSCFEQVGSSLIVKPAGRLADYMGKQLILNNLDEHWLMTYGDRLQMKLKQIPLPDDFDSTKKRFDLSHNLFLSKSYGRYSDCKPDKVEGIQLNNKNIKLIYEDLGQEEVIEDGMLDPDTPIRSGSMSYENKITLDETITIGSCQVSLLLWRYAMGKYDSYRNEKSYFYLISILVGKRESEKKYCHKIKDLKKVYMENISEPYDVIGKPGRPKFRFSRWVGDYGVVVRHGRSKRDFFITGIDSDILRIREIPFDTETK</sequence>
<dbReference type="AlphaFoldDB" id="A0A9E4NNP3"/>
<dbReference type="EMBL" id="JAEPCR010000103">
    <property type="protein sequence ID" value="MCG7980129.1"/>
    <property type="molecule type" value="Genomic_DNA"/>
</dbReference>
<reference evidence="1" key="1">
    <citation type="journal article" date="2021" name="Proc. Natl. Acad. Sci. U.S.A.">
        <title>Global biogeography of chemosynthetic symbionts reveals both localized and globally distributed symbiont groups. .</title>
        <authorList>
            <person name="Osvatic J.T."/>
            <person name="Wilkins L.G.E."/>
            <person name="Leibrecht L."/>
            <person name="Leray M."/>
            <person name="Zauner S."/>
            <person name="Polzin J."/>
            <person name="Camacho Y."/>
            <person name="Gros O."/>
            <person name="van Gils J.A."/>
            <person name="Eisen J.A."/>
            <person name="Petersen J.M."/>
            <person name="Yuen B."/>
        </authorList>
    </citation>
    <scope>NUCLEOTIDE SEQUENCE</scope>
    <source>
        <strain evidence="1">MAGclacostrist055</strain>
    </source>
</reference>
<comment type="caution">
    <text evidence="1">The sequence shown here is derived from an EMBL/GenBank/DDBJ whole genome shotgun (WGS) entry which is preliminary data.</text>
</comment>
<proteinExistence type="predicted"/>
<evidence type="ECO:0000313" key="2">
    <source>
        <dbReference type="Proteomes" id="UP000886674"/>
    </source>
</evidence>